<evidence type="ECO:0000313" key="2">
    <source>
        <dbReference type="EMBL" id="SEA05637.1"/>
    </source>
</evidence>
<sequence length="231" mass="26293">MIIIHLIINMYVANMGSVRIGGIHLQTSRGRNWIRVKYVWGLISIMLVGLYQLVPSGSVVPKPKQELAQYDFSTMWLPLRLQGSSGRTFSMDIPVDTFWESHHGAQMGVDYSLSPNSPFESLQFQEEEEGDLQMRFYHGVLKESLQGNLIDWQMLNRSYYGRQVKGLQEQESREVSGGTLHVYAATIGNEENKLIGLQDGRDVWYMYLTYGTNNMLSDMLVDTAINSVTVN</sequence>
<feature type="transmembrane region" description="Helical" evidence="1">
    <location>
        <begin position="38"/>
        <end position="54"/>
    </location>
</feature>
<evidence type="ECO:0000256" key="1">
    <source>
        <dbReference type="SAM" id="Phobius"/>
    </source>
</evidence>
<reference evidence="2 3" key="1">
    <citation type="submission" date="2016-10" db="EMBL/GenBank/DDBJ databases">
        <authorList>
            <person name="de Groot N.N."/>
        </authorList>
    </citation>
    <scope>NUCLEOTIDE SEQUENCE [LARGE SCALE GENOMIC DNA]</scope>
    <source>
        <strain evidence="2 3">DSM 2872</strain>
    </source>
</reference>
<proteinExistence type="predicted"/>
<name>A0A1H3Y1P4_SELRU</name>
<keyword evidence="1" id="KW-0812">Transmembrane</keyword>
<organism evidence="2 3">
    <name type="scientific">Selenomonas ruminantium</name>
    <dbReference type="NCBI Taxonomy" id="971"/>
    <lineage>
        <taxon>Bacteria</taxon>
        <taxon>Bacillati</taxon>
        <taxon>Bacillota</taxon>
        <taxon>Negativicutes</taxon>
        <taxon>Selenomonadales</taxon>
        <taxon>Selenomonadaceae</taxon>
        <taxon>Selenomonas</taxon>
    </lineage>
</organism>
<accession>A0A1H3Y1P4</accession>
<dbReference type="EMBL" id="FNQG01000007">
    <property type="protein sequence ID" value="SEA05637.1"/>
    <property type="molecule type" value="Genomic_DNA"/>
</dbReference>
<gene>
    <name evidence="2" type="ORF">SAMN05660648_01754</name>
</gene>
<dbReference type="AlphaFoldDB" id="A0A1H3Y1P4"/>
<keyword evidence="1" id="KW-0472">Membrane</keyword>
<dbReference type="Proteomes" id="UP000183469">
    <property type="component" value="Unassembled WGS sequence"/>
</dbReference>
<protein>
    <submittedName>
        <fullName evidence="2">Uncharacterized protein</fullName>
    </submittedName>
</protein>
<keyword evidence="1" id="KW-1133">Transmembrane helix</keyword>
<evidence type="ECO:0000313" key="3">
    <source>
        <dbReference type="Proteomes" id="UP000183469"/>
    </source>
</evidence>